<evidence type="ECO:0000256" key="2">
    <source>
        <dbReference type="ARBA" id="ARBA00022448"/>
    </source>
</evidence>
<keyword evidence="4 7" id="KW-0812">Transmembrane</keyword>
<dbReference type="GO" id="GO:0055085">
    <property type="term" value="P:transmembrane transport"/>
    <property type="evidence" value="ECO:0007669"/>
    <property type="project" value="InterPro"/>
</dbReference>
<accession>A0A1W1XG94</accession>
<dbReference type="InterPro" id="IPR045621">
    <property type="entry name" value="BPD_transp_1_N"/>
</dbReference>
<evidence type="ECO:0000256" key="3">
    <source>
        <dbReference type="ARBA" id="ARBA00022475"/>
    </source>
</evidence>
<dbReference type="Pfam" id="PF19300">
    <property type="entry name" value="BPD_transp_1_N"/>
    <property type="match status" value="1"/>
</dbReference>
<name>A0A1W1XG94_9BACT</name>
<dbReference type="PANTHER" id="PTHR43163:SF6">
    <property type="entry name" value="DIPEPTIDE TRANSPORT SYSTEM PERMEASE PROTEIN DPPB-RELATED"/>
    <property type="match status" value="1"/>
</dbReference>
<evidence type="ECO:0000256" key="6">
    <source>
        <dbReference type="ARBA" id="ARBA00023136"/>
    </source>
</evidence>
<dbReference type="CDD" id="cd06261">
    <property type="entry name" value="TM_PBP2"/>
    <property type="match status" value="1"/>
</dbReference>
<dbReference type="AlphaFoldDB" id="A0A1W1XG94"/>
<evidence type="ECO:0000256" key="5">
    <source>
        <dbReference type="ARBA" id="ARBA00022989"/>
    </source>
</evidence>
<organism evidence="9 10">
    <name type="scientific">Desulfacinum hydrothermale DSM 13146</name>
    <dbReference type="NCBI Taxonomy" id="1121390"/>
    <lineage>
        <taxon>Bacteria</taxon>
        <taxon>Pseudomonadati</taxon>
        <taxon>Thermodesulfobacteriota</taxon>
        <taxon>Syntrophobacteria</taxon>
        <taxon>Syntrophobacterales</taxon>
        <taxon>Syntrophobacteraceae</taxon>
        <taxon>Desulfacinum</taxon>
    </lineage>
</organism>
<evidence type="ECO:0000256" key="1">
    <source>
        <dbReference type="ARBA" id="ARBA00004651"/>
    </source>
</evidence>
<dbReference type="Gene3D" id="1.10.3720.10">
    <property type="entry name" value="MetI-like"/>
    <property type="match status" value="1"/>
</dbReference>
<feature type="transmembrane region" description="Helical" evidence="7">
    <location>
        <begin position="295"/>
        <end position="316"/>
    </location>
</feature>
<evidence type="ECO:0000259" key="8">
    <source>
        <dbReference type="PROSITE" id="PS50928"/>
    </source>
</evidence>
<reference evidence="9 10" key="1">
    <citation type="submission" date="2017-04" db="EMBL/GenBank/DDBJ databases">
        <authorList>
            <person name="Afonso C.L."/>
            <person name="Miller P.J."/>
            <person name="Scott M.A."/>
            <person name="Spackman E."/>
            <person name="Goraichik I."/>
            <person name="Dimitrov K.M."/>
            <person name="Suarez D.L."/>
            <person name="Swayne D.E."/>
        </authorList>
    </citation>
    <scope>NUCLEOTIDE SEQUENCE [LARGE SCALE GENOMIC DNA]</scope>
    <source>
        <strain evidence="9 10">DSM 13146</strain>
    </source>
</reference>
<feature type="transmembrane region" description="Helical" evidence="7">
    <location>
        <begin position="99"/>
        <end position="122"/>
    </location>
</feature>
<proteinExistence type="inferred from homology"/>
<dbReference type="OrthoDB" id="9778910at2"/>
<feature type="transmembrane region" description="Helical" evidence="7">
    <location>
        <begin position="244"/>
        <end position="266"/>
    </location>
</feature>
<feature type="domain" description="ABC transmembrane type-1" evidence="8">
    <location>
        <begin position="95"/>
        <end position="309"/>
    </location>
</feature>
<feature type="transmembrane region" description="Helical" evidence="7">
    <location>
        <begin position="9"/>
        <end position="27"/>
    </location>
</feature>
<dbReference type="SUPFAM" id="SSF161098">
    <property type="entry name" value="MetI-like"/>
    <property type="match status" value="1"/>
</dbReference>
<evidence type="ECO:0000256" key="4">
    <source>
        <dbReference type="ARBA" id="ARBA00022692"/>
    </source>
</evidence>
<evidence type="ECO:0000313" key="9">
    <source>
        <dbReference type="EMBL" id="SMC22531.1"/>
    </source>
</evidence>
<dbReference type="GO" id="GO:0005886">
    <property type="term" value="C:plasma membrane"/>
    <property type="evidence" value="ECO:0007669"/>
    <property type="project" value="UniProtKB-SubCell"/>
</dbReference>
<dbReference type="STRING" id="1121390.SAMN02746041_01505"/>
<comment type="similarity">
    <text evidence="7">Belongs to the binding-protein-dependent transport system permease family.</text>
</comment>
<dbReference type="PANTHER" id="PTHR43163">
    <property type="entry name" value="DIPEPTIDE TRANSPORT SYSTEM PERMEASE PROTEIN DPPB-RELATED"/>
    <property type="match status" value="1"/>
</dbReference>
<dbReference type="RefSeq" id="WP_084057256.1">
    <property type="nucleotide sequence ID" value="NZ_FWXF01000006.1"/>
</dbReference>
<comment type="subcellular location">
    <subcellularLocation>
        <location evidence="1 7">Cell membrane</location>
        <topology evidence="1 7">Multi-pass membrane protein</topology>
    </subcellularLocation>
</comment>
<keyword evidence="3" id="KW-1003">Cell membrane</keyword>
<feature type="transmembrane region" description="Helical" evidence="7">
    <location>
        <begin position="134"/>
        <end position="157"/>
    </location>
</feature>
<evidence type="ECO:0000256" key="7">
    <source>
        <dbReference type="RuleBase" id="RU363032"/>
    </source>
</evidence>
<keyword evidence="5 7" id="KW-1133">Transmembrane helix</keyword>
<sequence>MREYIVRRLLYTLMTLFAVATILFFLFRMLPGDPTAQVISPALDEVAQARLKQAFGLDQPLHIQYLLYLKNLFALDWGRSFTSSRKVFDIIQYRFWNTIFLMGAGMCLTLMVGIGMGMVMAWRRNGPLDLWPTLGSLIFQSAPPFITGLLLLMILSYRLDLFPTGGMRTPGVQLTQGMGLFLSWDFIHHLILPTLTVSLYYLATPMLIMRDSMLEVMGSDFIELARAKGLKPHVVMIRHAARNALLSVVTVSSILVGFAIGGQVIVEQVFSWPGMGSLMVEAASSHDYPVAQGTFLVLAIVVIFLNLLSDISYCYLDPRIKLGDR</sequence>
<dbReference type="EMBL" id="FWXF01000006">
    <property type="protein sequence ID" value="SMC22531.1"/>
    <property type="molecule type" value="Genomic_DNA"/>
</dbReference>
<feature type="transmembrane region" description="Helical" evidence="7">
    <location>
        <begin position="186"/>
        <end position="203"/>
    </location>
</feature>
<gene>
    <name evidence="9" type="ORF">SAMN02746041_01505</name>
</gene>
<dbReference type="Pfam" id="PF00528">
    <property type="entry name" value="BPD_transp_1"/>
    <property type="match status" value="1"/>
</dbReference>
<keyword evidence="2 7" id="KW-0813">Transport</keyword>
<dbReference type="InterPro" id="IPR035906">
    <property type="entry name" value="MetI-like_sf"/>
</dbReference>
<protein>
    <submittedName>
        <fullName evidence="9">Peptide/nickel transport system permease protein</fullName>
    </submittedName>
</protein>
<dbReference type="PROSITE" id="PS50928">
    <property type="entry name" value="ABC_TM1"/>
    <property type="match status" value="1"/>
</dbReference>
<evidence type="ECO:0000313" key="10">
    <source>
        <dbReference type="Proteomes" id="UP000192783"/>
    </source>
</evidence>
<dbReference type="InterPro" id="IPR000515">
    <property type="entry name" value="MetI-like"/>
</dbReference>
<keyword evidence="10" id="KW-1185">Reference proteome</keyword>
<keyword evidence="6 7" id="KW-0472">Membrane</keyword>
<dbReference type="Proteomes" id="UP000192783">
    <property type="component" value="Unassembled WGS sequence"/>
</dbReference>